<dbReference type="GO" id="GO:0010082">
    <property type="term" value="P:regulation of root meristem growth"/>
    <property type="evidence" value="ECO:0007669"/>
    <property type="project" value="InterPro"/>
</dbReference>
<dbReference type="PANTHER" id="PTHR36313:SF7">
    <property type="entry name" value="OS09G0474600 PROTEIN"/>
    <property type="match status" value="1"/>
</dbReference>
<sequence length="141" mass="15929">MEWESCSRLLLSVLIILLALECSCAKCCEGNDGGKKDWPKGSKNMGNGAFFQGVKFKEGRKMLQVLQEEKRSHFSGKNKLVDLQNTLDAQNTPTSSGDKNDAVENEKALLEAEDEIMNLMRRDYKGKPRRKPPINNREPKN</sequence>
<gene>
    <name evidence="3" type="ORF">STAS_26481</name>
</gene>
<evidence type="ECO:0000313" key="3">
    <source>
        <dbReference type="EMBL" id="GER49249.1"/>
    </source>
</evidence>
<dbReference type="InterPro" id="IPR038804">
    <property type="entry name" value="RGF3"/>
</dbReference>
<keyword evidence="4" id="KW-1185">Reference proteome</keyword>
<feature type="signal peptide" evidence="2">
    <location>
        <begin position="1"/>
        <end position="25"/>
    </location>
</feature>
<accession>A0A5A7QW14</accession>
<evidence type="ECO:0000256" key="1">
    <source>
        <dbReference type="SAM" id="MobiDB-lite"/>
    </source>
</evidence>
<reference evidence="4" key="1">
    <citation type="journal article" date="2019" name="Curr. Biol.">
        <title>Genome Sequence of Striga asiatica Provides Insight into the Evolution of Plant Parasitism.</title>
        <authorList>
            <person name="Yoshida S."/>
            <person name="Kim S."/>
            <person name="Wafula E.K."/>
            <person name="Tanskanen J."/>
            <person name="Kim Y.M."/>
            <person name="Honaas L."/>
            <person name="Yang Z."/>
            <person name="Spallek T."/>
            <person name="Conn C.E."/>
            <person name="Ichihashi Y."/>
            <person name="Cheong K."/>
            <person name="Cui S."/>
            <person name="Der J.P."/>
            <person name="Gundlach H."/>
            <person name="Jiao Y."/>
            <person name="Hori C."/>
            <person name="Ishida J.K."/>
            <person name="Kasahara H."/>
            <person name="Kiba T."/>
            <person name="Kim M.S."/>
            <person name="Koo N."/>
            <person name="Laohavisit A."/>
            <person name="Lee Y.H."/>
            <person name="Lumba S."/>
            <person name="McCourt P."/>
            <person name="Mortimer J.C."/>
            <person name="Mutuku J.M."/>
            <person name="Nomura T."/>
            <person name="Sasaki-Sekimoto Y."/>
            <person name="Seto Y."/>
            <person name="Wang Y."/>
            <person name="Wakatake T."/>
            <person name="Sakakibara H."/>
            <person name="Demura T."/>
            <person name="Yamaguchi S."/>
            <person name="Yoneyama K."/>
            <person name="Manabe R.I."/>
            <person name="Nelson D.C."/>
            <person name="Schulman A.H."/>
            <person name="Timko M.P."/>
            <person name="dePamphilis C.W."/>
            <person name="Choi D."/>
            <person name="Shirasu K."/>
        </authorList>
    </citation>
    <scope>NUCLEOTIDE SEQUENCE [LARGE SCALE GENOMIC DNA]</scope>
    <source>
        <strain evidence="4">cv. UVA1</strain>
    </source>
</reference>
<comment type="caution">
    <text evidence="3">The sequence shown here is derived from an EMBL/GenBank/DDBJ whole genome shotgun (WGS) entry which is preliminary data.</text>
</comment>
<dbReference type="Proteomes" id="UP000325081">
    <property type="component" value="Unassembled WGS sequence"/>
</dbReference>
<dbReference type="AlphaFoldDB" id="A0A5A7QW14"/>
<protein>
    <submittedName>
        <fullName evidence="3">Root meristem growth factor</fullName>
    </submittedName>
</protein>
<feature type="compositionally biased region" description="Polar residues" evidence="1">
    <location>
        <begin position="84"/>
        <end position="97"/>
    </location>
</feature>
<feature type="region of interest" description="Disordered" evidence="1">
    <location>
        <begin position="84"/>
        <end position="104"/>
    </location>
</feature>
<evidence type="ECO:0000313" key="4">
    <source>
        <dbReference type="Proteomes" id="UP000325081"/>
    </source>
</evidence>
<dbReference type="PANTHER" id="PTHR36313">
    <property type="entry name" value="ROOT MERISTEM GROWTH FACTOR 2"/>
    <property type="match status" value="1"/>
</dbReference>
<feature type="chain" id="PRO_5022966726" evidence="2">
    <location>
        <begin position="26"/>
        <end position="141"/>
    </location>
</feature>
<name>A0A5A7QW14_STRAF</name>
<dbReference type="GO" id="GO:0008083">
    <property type="term" value="F:growth factor activity"/>
    <property type="evidence" value="ECO:0007669"/>
    <property type="project" value="InterPro"/>
</dbReference>
<organism evidence="3 4">
    <name type="scientific">Striga asiatica</name>
    <name type="common">Asiatic witchweed</name>
    <name type="synonym">Buchnera asiatica</name>
    <dbReference type="NCBI Taxonomy" id="4170"/>
    <lineage>
        <taxon>Eukaryota</taxon>
        <taxon>Viridiplantae</taxon>
        <taxon>Streptophyta</taxon>
        <taxon>Embryophyta</taxon>
        <taxon>Tracheophyta</taxon>
        <taxon>Spermatophyta</taxon>
        <taxon>Magnoliopsida</taxon>
        <taxon>eudicotyledons</taxon>
        <taxon>Gunneridae</taxon>
        <taxon>Pentapetalae</taxon>
        <taxon>asterids</taxon>
        <taxon>lamiids</taxon>
        <taxon>Lamiales</taxon>
        <taxon>Orobanchaceae</taxon>
        <taxon>Buchnereae</taxon>
        <taxon>Striga</taxon>
    </lineage>
</organism>
<evidence type="ECO:0000256" key="2">
    <source>
        <dbReference type="SAM" id="SignalP"/>
    </source>
</evidence>
<dbReference type="OrthoDB" id="1937240at2759"/>
<keyword evidence="2" id="KW-0732">Signal</keyword>
<proteinExistence type="predicted"/>
<dbReference type="EMBL" id="BKCP01008515">
    <property type="protein sequence ID" value="GER49249.1"/>
    <property type="molecule type" value="Genomic_DNA"/>
</dbReference>
<feature type="region of interest" description="Disordered" evidence="1">
    <location>
        <begin position="120"/>
        <end position="141"/>
    </location>
</feature>